<keyword evidence="5" id="KW-1185">Reference proteome</keyword>
<evidence type="ECO:0000256" key="2">
    <source>
        <dbReference type="SAM" id="Phobius"/>
    </source>
</evidence>
<dbReference type="EMBL" id="CP017634">
    <property type="protein sequence ID" value="ATW25181.1"/>
    <property type="molecule type" value="Genomic_DNA"/>
</dbReference>
<evidence type="ECO:0000259" key="3">
    <source>
        <dbReference type="Pfam" id="PF09335"/>
    </source>
</evidence>
<comment type="similarity">
    <text evidence="1">Belongs to the DedA family.</text>
</comment>
<dbReference type="GO" id="GO:0005886">
    <property type="term" value="C:plasma membrane"/>
    <property type="evidence" value="ECO:0007669"/>
    <property type="project" value="TreeGrafter"/>
</dbReference>
<feature type="transmembrane region" description="Helical" evidence="2">
    <location>
        <begin position="56"/>
        <end position="77"/>
    </location>
</feature>
<feature type="domain" description="VTT" evidence="3">
    <location>
        <begin position="36"/>
        <end position="161"/>
    </location>
</feature>
<dbReference type="Proteomes" id="UP000323521">
    <property type="component" value="Chromosome"/>
</dbReference>
<evidence type="ECO:0000256" key="1">
    <source>
        <dbReference type="ARBA" id="ARBA00010792"/>
    </source>
</evidence>
<keyword evidence="2" id="KW-0812">Transmembrane</keyword>
<dbReference type="PANTHER" id="PTHR42709">
    <property type="entry name" value="ALKALINE PHOSPHATASE LIKE PROTEIN"/>
    <property type="match status" value="1"/>
</dbReference>
<dbReference type="RefSeq" id="WP_214659262.1">
    <property type="nucleotide sequence ID" value="NZ_CP017634.1"/>
</dbReference>
<keyword evidence="2" id="KW-1133">Transmembrane helix</keyword>
<organism evidence="4 5">
    <name type="scientific">Formimonas warabiya</name>
    <dbReference type="NCBI Taxonomy" id="1761012"/>
    <lineage>
        <taxon>Bacteria</taxon>
        <taxon>Bacillati</taxon>
        <taxon>Bacillota</taxon>
        <taxon>Clostridia</taxon>
        <taxon>Eubacteriales</taxon>
        <taxon>Peptococcaceae</taxon>
        <taxon>Candidatus Formimonas</taxon>
    </lineage>
</organism>
<dbReference type="InterPro" id="IPR032816">
    <property type="entry name" value="VTT_dom"/>
</dbReference>
<keyword evidence="2" id="KW-0472">Membrane</keyword>
<dbReference type="Pfam" id="PF09335">
    <property type="entry name" value="VTT_dom"/>
    <property type="match status" value="1"/>
</dbReference>
<protein>
    <recommendedName>
        <fullName evidence="3">VTT domain-containing protein</fullName>
    </recommendedName>
</protein>
<accession>A0A3G1KRV1</accession>
<name>A0A3G1KRV1_FORW1</name>
<evidence type="ECO:0000313" key="5">
    <source>
        <dbReference type="Proteomes" id="UP000323521"/>
    </source>
</evidence>
<proteinExistence type="inferred from homology"/>
<dbReference type="InterPro" id="IPR051311">
    <property type="entry name" value="DedA_domain"/>
</dbReference>
<reference evidence="4 5" key="1">
    <citation type="submission" date="2016-10" db="EMBL/GenBank/DDBJ databases">
        <title>Complete Genome Sequence of Peptococcaceae strain DCMF.</title>
        <authorList>
            <person name="Edwards R.J."/>
            <person name="Holland S.I."/>
            <person name="Deshpande N.P."/>
            <person name="Wong Y.K."/>
            <person name="Ertan H."/>
            <person name="Manefield M."/>
            <person name="Russell T.L."/>
            <person name="Lee M.J."/>
        </authorList>
    </citation>
    <scope>NUCLEOTIDE SEQUENCE [LARGE SCALE GENOMIC DNA]</scope>
    <source>
        <strain evidence="4 5">DCMF</strain>
    </source>
</reference>
<feature type="transmembrane region" description="Helical" evidence="2">
    <location>
        <begin position="20"/>
        <end position="44"/>
    </location>
</feature>
<sequence>MHFGEFEFAKIIPWAAQWGYLGAAGALFVEGLSIPFPGGTFLLLYGFLASQGKISLPLAIFCASIGYTLAGTFPYLVGKIGGRPLILNYGPYIGFSHKYFKSTERWFHKFGNPTVAFGRLLFFRNYISYFAGIAKMPTFSFYFYTWIGILPWVAFMTILGYLLGNNWSYALRLAERYSWVGVVALVVAVICVYLLIKSRIFQKANKWLGDA</sequence>
<feature type="transmembrane region" description="Helical" evidence="2">
    <location>
        <begin position="116"/>
        <end position="134"/>
    </location>
</feature>
<gene>
    <name evidence="4" type="ORF">DCMF_10730</name>
</gene>
<dbReference type="PANTHER" id="PTHR42709:SF9">
    <property type="entry name" value="ALKALINE PHOSPHATASE LIKE PROTEIN"/>
    <property type="match status" value="1"/>
</dbReference>
<dbReference type="KEGG" id="fwa:DCMF_10730"/>
<evidence type="ECO:0000313" key="4">
    <source>
        <dbReference type="EMBL" id="ATW25181.1"/>
    </source>
</evidence>
<feature type="transmembrane region" description="Helical" evidence="2">
    <location>
        <begin position="141"/>
        <end position="164"/>
    </location>
</feature>
<feature type="transmembrane region" description="Helical" evidence="2">
    <location>
        <begin position="176"/>
        <end position="196"/>
    </location>
</feature>
<dbReference type="AlphaFoldDB" id="A0A3G1KRV1"/>